<dbReference type="InterPro" id="IPR051100">
    <property type="entry name" value="DnaJ_subfamily_B/C"/>
</dbReference>
<evidence type="ECO:0000313" key="3">
    <source>
        <dbReference type="EnsemblProtists" id="EOD38586"/>
    </source>
</evidence>
<dbReference type="EnsemblProtists" id="EOD38586">
    <property type="protein sequence ID" value="EOD38586"/>
    <property type="gene ID" value="EMIHUDRAFT_70204"/>
</dbReference>
<dbReference type="GeneID" id="17283857"/>
<dbReference type="GO" id="GO:0071218">
    <property type="term" value="P:cellular response to misfolded protein"/>
    <property type="evidence" value="ECO:0007669"/>
    <property type="project" value="TreeGrafter"/>
</dbReference>
<feature type="compositionally biased region" description="Basic and acidic residues" evidence="1">
    <location>
        <begin position="81"/>
        <end position="102"/>
    </location>
</feature>
<protein>
    <recommendedName>
        <fullName evidence="2">J domain-containing protein</fullName>
    </recommendedName>
</protein>
<keyword evidence="4" id="KW-1185">Reference proteome</keyword>
<reference evidence="4" key="1">
    <citation type="journal article" date="2013" name="Nature">
        <title>Pan genome of the phytoplankton Emiliania underpins its global distribution.</title>
        <authorList>
            <person name="Read B.A."/>
            <person name="Kegel J."/>
            <person name="Klute M.J."/>
            <person name="Kuo A."/>
            <person name="Lefebvre S.C."/>
            <person name="Maumus F."/>
            <person name="Mayer C."/>
            <person name="Miller J."/>
            <person name="Monier A."/>
            <person name="Salamov A."/>
            <person name="Young J."/>
            <person name="Aguilar M."/>
            <person name="Claverie J.M."/>
            <person name="Frickenhaus S."/>
            <person name="Gonzalez K."/>
            <person name="Herman E.K."/>
            <person name="Lin Y.C."/>
            <person name="Napier J."/>
            <person name="Ogata H."/>
            <person name="Sarno A.F."/>
            <person name="Shmutz J."/>
            <person name="Schroeder D."/>
            <person name="de Vargas C."/>
            <person name="Verret F."/>
            <person name="von Dassow P."/>
            <person name="Valentin K."/>
            <person name="Van de Peer Y."/>
            <person name="Wheeler G."/>
            <person name="Dacks J.B."/>
            <person name="Delwiche C.F."/>
            <person name="Dyhrman S.T."/>
            <person name="Glockner G."/>
            <person name="John U."/>
            <person name="Richards T."/>
            <person name="Worden A.Z."/>
            <person name="Zhang X."/>
            <person name="Grigoriev I.V."/>
            <person name="Allen A.E."/>
            <person name="Bidle K."/>
            <person name="Borodovsky M."/>
            <person name="Bowler C."/>
            <person name="Brownlee C."/>
            <person name="Cock J.M."/>
            <person name="Elias M."/>
            <person name="Gladyshev V.N."/>
            <person name="Groth M."/>
            <person name="Guda C."/>
            <person name="Hadaegh A."/>
            <person name="Iglesias-Rodriguez M.D."/>
            <person name="Jenkins J."/>
            <person name="Jones B.M."/>
            <person name="Lawson T."/>
            <person name="Leese F."/>
            <person name="Lindquist E."/>
            <person name="Lobanov A."/>
            <person name="Lomsadze A."/>
            <person name="Malik S.B."/>
            <person name="Marsh M.E."/>
            <person name="Mackinder L."/>
            <person name="Mock T."/>
            <person name="Mueller-Roeber B."/>
            <person name="Pagarete A."/>
            <person name="Parker M."/>
            <person name="Probert I."/>
            <person name="Quesneville H."/>
            <person name="Raines C."/>
            <person name="Rensing S.A."/>
            <person name="Riano-Pachon D.M."/>
            <person name="Richier S."/>
            <person name="Rokitta S."/>
            <person name="Shiraiwa Y."/>
            <person name="Soanes D.M."/>
            <person name="van der Giezen M."/>
            <person name="Wahlund T.M."/>
            <person name="Williams B."/>
            <person name="Wilson W."/>
            <person name="Wolfe G."/>
            <person name="Wurch L.L."/>
        </authorList>
    </citation>
    <scope>NUCLEOTIDE SEQUENCE</scope>
</reference>
<organism evidence="3 4">
    <name type="scientific">Emiliania huxleyi (strain CCMP1516)</name>
    <dbReference type="NCBI Taxonomy" id="280463"/>
    <lineage>
        <taxon>Eukaryota</taxon>
        <taxon>Haptista</taxon>
        <taxon>Haptophyta</taxon>
        <taxon>Prymnesiophyceae</taxon>
        <taxon>Isochrysidales</taxon>
        <taxon>Noelaerhabdaceae</taxon>
        <taxon>Emiliania</taxon>
    </lineage>
</organism>
<dbReference type="Pfam" id="PF00226">
    <property type="entry name" value="DnaJ"/>
    <property type="match status" value="1"/>
</dbReference>
<dbReference type="CDD" id="cd06257">
    <property type="entry name" value="DnaJ"/>
    <property type="match status" value="1"/>
</dbReference>
<dbReference type="InterPro" id="IPR001623">
    <property type="entry name" value="DnaJ_domain"/>
</dbReference>
<dbReference type="PROSITE" id="PS00636">
    <property type="entry name" value="DNAJ_1"/>
    <property type="match status" value="1"/>
</dbReference>
<sequence>MNPTNAAQALLKSLDDLIEFRPGTKWAKAVERILEASDHYAVLGLTPEAVSADPSAPKQKYKRLALEVHPDKNKAGGAEAAFKKLNEAHETLSDSKKRREYD</sequence>
<evidence type="ECO:0000259" key="2">
    <source>
        <dbReference type="PROSITE" id="PS50076"/>
    </source>
</evidence>
<dbReference type="PRINTS" id="PR00625">
    <property type="entry name" value="JDOMAIN"/>
</dbReference>
<reference evidence="3" key="2">
    <citation type="submission" date="2024-10" db="UniProtKB">
        <authorList>
            <consortium name="EnsemblProtists"/>
        </authorList>
    </citation>
    <scope>IDENTIFICATION</scope>
</reference>
<dbReference type="STRING" id="2903.R1FSE9"/>
<dbReference type="InterPro" id="IPR036869">
    <property type="entry name" value="J_dom_sf"/>
</dbReference>
<dbReference type="InterPro" id="IPR018253">
    <property type="entry name" value="DnaJ_domain_CS"/>
</dbReference>
<feature type="domain" description="J" evidence="2">
    <location>
        <begin position="38"/>
        <end position="102"/>
    </location>
</feature>
<dbReference type="SUPFAM" id="SSF46565">
    <property type="entry name" value="Chaperone J-domain"/>
    <property type="match status" value="1"/>
</dbReference>
<dbReference type="PROSITE" id="PS50076">
    <property type="entry name" value="DNAJ_2"/>
    <property type="match status" value="1"/>
</dbReference>
<dbReference type="KEGG" id="ehx:EMIHUDRAFT_70204"/>
<accession>A0A0D3KS51</accession>
<evidence type="ECO:0000256" key="1">
    <source>
        <dbReference type="SAM" id="MobiDB-lite"/>
    </source>
</evidence>
<feature type="region of interest" description="Disordered" evidence="1">
    <location>
        <begin position="75"/>
        <end position="102"/>
    </location>
</feature>
<name>A0A0D3KS51_EMIH1</name>
<dbReference type="GO" id="GO:0030544">
    <property type="term" value="F:Hsp70 protein binding"/>
    <property type="evidence" value="ECO:0007669"/>
    <property type="project" value="TreeGrafter"/>
</dbReference>
<dbReference type="Proteomes" id="UP000013827">
    <property type="component" value="Unassembled WGS sequence"/>
</dbReference>
<dbReference type="AlphaFoldDB" id="A0A0D3KS51"/>
<dbReference type="PaxDb" id="2903-EOD38586"/>
<dbReference type="RefSeq" id="XP_005791015.1">
    <property type="nucleotide sequence ID" value="XM_005790958.1"/>
</dbReference>
<evidence type="ECO:0000313" key="4">
    <source>
        <dbReference type="Proteomes" id="UP000013827"/>
    </source>
</evidence>
<dbReference type="HOGENOM" id="CLU_2461225_0_0_1"/>
<dbReference type="GO" id="GO:0005789">
    <property type="term" value="C:endoplasmic reticulum membrane"/>
    <property type="evidence" value="ECO:0007669"/>
    <property type="project" value="TreeGrafter"/>
</dbReference>
<dbReference type="Gene3D" id="1.10.287.110">
    <property type="entry name" value="DnaJ domain"/>
    <property type="match status" value="1"/>
</dbReference>
<dbReference type="PANTHER" id="PTHR43908">
    <property type="entry name" value="AT29763P-RELATED"/>
    <property type="match status" value="1"/>
</dbReference>
<dbReference type="PANTHER" id="PTHR43908:SF3">
    <property type="entry name" value="AT29763P-RELATED"/>
    <property type="match status" value="1"/>
</dbReference>
<dbReference type="SMART" id="SM00271">
    <property type="entry name" value="DnaJ"/>
    <property type="match status" value="1"/>
</dbReference>
<proteinExistence type="predicted"/>